<dbReference type="InterPro" id="IPR020846">
    <property type="entry name" value="MFS_dom"/>
</dbReference>
<evidence type="ECO:0000256" key="3">
    <source>
        <dbReference type="ARBA" id="ARBA00022448"/>
    </source>
</evidence>
<keyword evidence="6 8" id="KW-0472">Membrane</keyword>
<reference evidence="10" key="1">
    <citation type="submission" date="2022-11" db="EMBL/GenBank/DDBJ databases">
        <authorList>
            <person name="Petersen C."/>
        </authorList>
    </citation>
    <scope>NUCLEOTIDE SEQUENCE</scope>
    <source>
        <strain evidence="10">IBT 29864</strain>
    </source>
</reference>
<keyword evidence="5 8" id="KW-1133">Transmembrane helix</keyword>
<gene>
    <name evidence="10" type="ORF">N7496_008805</name>
</gene>
<dbReference type="PROSITE" id="PS00216">
    <property type="entry name" value="SUGAR_TRANSPORT_1"/>
    <property type="match status" value="1"/>
</dbReference>
<dbReference type="SUPFAM" id="SSF103473">
    <property type="entry name" value="MFS general substrate transporter"/>
    <property type="match status" value="1"/>
</dbReference>
<reference evidence="10" key="2">
    <citation type="journal article" date="2023" name="IMA Fungus">
        <title>Comparative genomic study of the Penicillium genus elucidates a diverse pangenome and 15 lateral gene transfer events.</title>
        <authorList>
            <person name="Petersen C."/>
            <person name="Sorensen T."/>
            <person name="Nielsen M.R."/>
            <person name="Sondergaard T.E."/>
            <person name="Sorensen J.L."/>
            <person name="Fitzpatrick D.A."/>
            <person name="Frisvad J.C."/>
            <person name="Nielsen K.L."/>
        </authorList>
    </citation>
    <scope>NUCLEOTIDE SEQUENCE</scope>
    <source>
        <strain evidence="10">IBT 29864</strain>
    </source>
</reference>
<dbReference type="Gene3D" id="1.20.1250.20">
    <property type="entry name" value="MFS general substrate transporter like domains"/>
    <property type="match status" value="1"/>
</dbReference>
<dbReference type="PROSITE" id="PS50850">
    <property type="entry name" value="MFS"/>
    <property type="match status" value="1"/>
</dbReference>
<dbReference type="InterPro" id="IPR005829">
    <property type="entry name" value="Sugar_transporter_CS"/>
</dbReference>
<evidence type="ECO:0000313" key="10">
    <source>
        <dbReference type="EMBL" id="KAJ5369045.1"/>
    </source>
</evidence>
<name>A0A9W9S0F3_9EURO</name>
<keyword evidence="3 7" id="KW-0813">Transport</keyword>
<evidence type="ECO:0000256" key="6">
    <source>
        <dbReference type="ARBA" id="ARBA00023136"/>
    </source>
</evidence>
<sequence length="533" mass="59746">MLRGRNLYLAQIVLVVFPSFFLFGYNQVVVGGLLSFESWTDTFPQIDTKHATGALKSYRSVIQGVYVSSFTLGALVGSLSCSAMGDVLGRRKTICLGAILTFIGEAISCTSFKLPQLFVGRIITGMGIGIFSTMVPVWQSESSQATNRGRHVVVDGIFITSGYASSYWINFGFSHIHQHSVAWRVPLALPSILSVVLAMSIFFFPESPRWLLRVGQSDRARSELARIRDIDRDHDDIVREIAAIEFSLEETARNAGSIRDIFRMKDGKLFYRFMLCIGLQFWIQMTGAQVISTYSTTIFQSNLNLSDGITRILAASALTWKCLASFITFLTIDRFGRRKLFLFCGVGITLCMMSMAITSSFSSTNKSAAIASTFFVFLFNFFFPIGFLGPSFLYCTEVAPIRLRVAMTSISTANHWLWYDNHLANILGYAKSFYRNFVVQMVTPVALANIKYKYYLVYTAIGLTYIGSVYFFYPETMGQSLEKLEDLFQQDLSIFETVRVAGKLSALNEGEDGQREELKAQVELIENSERGSV</sequence>
<dbReference type="GO" id="GO:0005351">
    <property type="term" value="F:carbohydrate:proton symporter activity"/>
    <property type="evidence" value="ECO:0007669"/>
    <property type="project" value="TreeGrafter"/>
</dbReference>
<evidence type="ECO:0000256" key="2">
    <source>
        <dbReference type="ARBA" id="ARBA00010992"/>
    </source>
</evidence>
<dbReference type="Proteomes" id="UP001147782">
    <property type="component" value="Unassembled WGS sequence"/>
</dbReference>
<feature type="transmembrane region" description="Helical" evidence="8">
    <location>
        <begin position="61"/>
        <end position="81"/>
    </location>
</feature>
<dbReference type="NCBIfam" id="TIGR00879">
    <property type="entry name" value="SP"/>
    <property type="match status" value="1"/>
</dbReference>
<keyword evidence="11" id="KW-1185">Reference proteome</keyword>
<feature type="transmembrane region" description="Helical" evidence="8">
    <location>
        <begin position="454"/>
        <end position="473"/>
    </location>
</feature>
<accession>A0A9W9S0F3</accession>
<feature type="transmembrane region" description="Helical" evidence="8">
    <location>
        <begin position="118"/>
        <end position="138"/>
    </location>
</feature>
<evidence type="ECO:0000256" key="5">
    <source>
        <dbReference type="ARBA" id="ARBA00022989"/>
    </source>
</evidence>
<evidence type="ECO:0000259" key="9">
    <source>
        <dbReference type="PROSITE" id="PS50850"/>
    </source>
</evidence>
<comment type="subcellular location">
    <subcellularLocation>
        <location evidence="1">Membrane</location>
        <topology evidence="1">Multi-pass membrane protein</topology>
    </subcellularLocation>
</comment>
<evidence type="ECO:0000256" key="8">
    <source>
        <dbReference type="SAM" id="Phobius"/>
    </source>
</evidence>
<keyword evidence="4 8" id="KW-0812">Transmembrane</keyword>
<comment type="similarity">
    <text evidence="2 7">Belongs to the major facilitator superfamily. Sugar transporter (TC 2.A.1.1) family.</text>
</comment>
<evidence type="ECO:0000256" key="4">
    <source>
        <dbReference type="ARBA" id="ARBA00022692"/>
    </source>
</evidence>
<feature type="transmembrane region" description="Helical" evidence="8">
    <location>
        <begin position="181"/>
        <end position="204"/>
    </location>
</feature>
<dbReference type="FunFam" id="1.20.1250.20:FF:000090">
    <property type="entry name" value="MFS sugar transporter, putative"/>
    <property type="match status" value="1"/>
</dbReference>
<dbReference type="InterPro" id="IPR036259">
    <property type="entry name" value="MFS_trans_sf"/>
</dbReference>
<dbReference type="PANTHER" id="PTHR48022:SF45">
    <property type="entry name" value="MAJOR FACILITATOR SUPERFAMILY (MFS) PROFILE DOMAIN-CONTAINING PROTEIN-RELATED"/>
    <property type="match status" value="1"/>
</dbReference>
<organism evidence="10 11">
    <name type="scientific">Penicillium cataractarum</name>
    <dbReference type="NCBI Taxonomy" id="2100454"/>
    <lineage>
        <taxon>Eukaryota</taxon>
        <taxon>Fungi</taxon>
        <taxon>Dikarya</taxon>
        <taxon>Ascomycota</taxon>
        <taxon>Pezizomycotina</taxon>
        <taxon>Eurotiomycetes</taxon>
        <taxon>Eurotiomycetidae</taxon>
        <taxon>Eurotiales</taxon>
        <taxon>Aspergillaceae</taxon>
        <taxon>Penicillium</taxon>
    </lineage>
</organism>
<feature type="transmembrane region" description="Helical" evidence="8">
    <location>
        <begin position="269"/>
        <end position="292"/>
    </location>
</feature>
<evidence type="ECO:0000313" key="11">
    <source>
        <dbReference type="Proteomes" id="UP001147782"/>
    </source>
</evidence>
<dbReference type="AlphaFoldDB" id="A0A9W9S0F3"/>
<evidence type="ECO:0000256" key="7">
    <source>
        <dbReference type="RuleBase" id="RU003346"/>
    </source>
</evidence>
<dbReference type="PANTHER" id="PTHR48022">
    <property type="entry name" value="PLASTIDIC GLUCOSE TRANSPORTER 4"/>
    <property type="match status" value="1"/>
</dbReference>
<dbReference type="GO" id="GO:0016020">
    <property type="term" value="C:membrane"/>
    <property type="evidence" value="ECO:0007669"/>
    <property type="project" value="UniProtKB-SubCell"/>
</dbReference>
<dbReference type="InterPro" id="IPR050360">
    <property type="entry name" value="MFS_Sugar_Transporters"/>
</dbReference>
<dbReference type="RefSeq" id="XP_056553787.1">
    <property type="nucleotide sequence ID" value="XM_056701724.1"/>
</dbReference>
<evidence type="ECO:0000256" key="1">
    <source>
        <dbReference type="ARBA" id="ARBA00004141"/>
    </source>
</evidence>
<dbReference type="InterPro" id="IPR005828">
    <property type="entry name" value="MFS_sugar_transport-like"/>
</dbReference>
<dbReference type="EMBL" id="JAPZBS010000007">
    <property type="protein sequence ID" value="KAJ5369045.1"/>
    <property type="molecule type" value="Genomic_DNA"/>
</dbReference>
<dbReference type="Pfam" id="PF00083">
    <property type="entry name" value="Sugar_tr"/>
    <property type="match status" value="1"/>
</dbReference>
<protein>
    <recommendedName>
        <fullName evidence="9">Major facilitator superfamily (MFS) profile domain-containing protein</fullName>
    </recommendedName>
</protein>
<comment type="caution">
    <text evidence="10">The sequence shown here is derived from an EMBL/GenBank/DDBJ whole genome shotgun (WGS) entry which is preliminary data.</text>
</comment>
<dbReference type="GeneID" id="81440903"/>
<feature type="transmembrane region" description="Helical" evidence="8">
    <location>
        <begin position="340"/>
        <end position="362"/>
    </location>
</feature>
<feature type="transmembrane region" description="Helical" evidence="8">
    <location>
        <begin position="368"/>
        <end position="395"/>
    </location>
</feature>
<dbReference type="InterPro" id="IPR003663">
    <property type="entry name" value="Sugar/inositol_transpt"/>
</dbReference>
<feature type="transmembrane region" description="Helical" evidence="8">
    <location>
        <begin position="312"/>
        <end position="333"/>
    </location>
</feature>
<dbReference type="OrthoDB" id="6612291at2759"/>
<proteinExistence type="inferred from homology"/>
<feature type="transmembrane region" description="Helical" evidence="8">
    <location>
        <begin position="7"/>
        <end position="25"/>
    </location>
</feature>
<feature type="domain" description="Major facilitator superfamily (MFS) profile" evidence="9">
    <location>
        <begin position="12"/>
        <end position="477"/>
    </location>
</feature>
<dbReference type="PRINTS" id="PR00171">
    <property type="entry name" value="SUGRTRNSPORT"/>
</dbReference>